<dbReference type="EMBL" id="JBHRSJ010000035">
    <property type="protein sequence ID" value="MFC2974675.1"/>
    <property type="molecule type" value="Genomic_DNA"/>
</dbReference>
<comment type="caution">
    <text evidence="1">The sequence shown here is derived from an EMBL/GenBank/DDBJ whole genome shotgun (WGS) entry which is preliminary data.</text>
</comment>
<evidence type="ECO:0000313" key="1">
    <source>
        <dbReference type="EMBL" id="MFC2974675.1"/>
    </source>
</evidence>
<name>A0ABV7AZ46_9GAMM</name>
<accession>A0ABV7AZ46</accession>
<evidence type="ECO:0000313" key="2">
    <source>
        <dbReference type="Proteomes" id="UP001595457"/>
    </source>
</evidence>
<dbReference type="Proteomes" id="UP001595457">
    <property type="component" value="Unassembled WGS sequence"/>
</dbReference>
<proteinExistence type="predicted"/>
<reference evidence="2" key="1">
    <citation type="journal article" date="2019" name="Int. J. Syst. Evol. Microbiol.">
        <title>The Global Catalogue of Microorganisms (GCM) 10K type strain sequencing project: providing services to taxonomists for standard genome sequencing and annotation.</title>
        <authorList>
            <consortium name="The Broad Institute Genomics Platform"/>
            <consortium name="The Broad Institute Genome Sequencing Center for Infectious Disease"/>
            <person name="Wu L."/>
            <person name="Ma J."/>
        </authorList>
    </citation>
    <scope>NUCLEOTIDE SEQUENCE [LARGE SCALE GENOMIC DNA]</scope>
    <source>
        <strain evidence="2">KCTC 62195</strain>
    </source>
</reference>
<dbReference type="RefSeq" id="WP_377816935.1">
    <property type="nucleotide sequence ID" value="NZ_JBHRSJ010000035.1"/>
</dbReference>
<gene>
    <name evidence="1" type="ORF">ACFOJE_21005</name>
</gene>
<protein>
    <submittedName>
        <fullName evidence="1">Uncharacterized protein</fullName>
    </submittedName>
</protein>
<organism evidence="1 2">
    <name type="scientific">Azotobacter bryophylli</name>
    <dbReference type="NCBI Taxonomy" id="1986537"/>
    <lineage>
        <taxon>Bacteria</taxon>
        <taxon>Pseudomonadati</taxon>
        <taxon>Pseudomonadota</taxon>
        <taxon>Gammaproteobacteria</taxon>
        <taxon>Pseudomonadales</taxon>
        <taxon>Pseudomonadaceae</taxon>
        <taxon>Azotobacter</taxon>
    </lineage>
</organism>
<sequence>MTTSNYNASTDFLQKLANSAMLQVDNTRSMIWNLIEPTNDFAYLREPDFTYSVSKPSLGTPPKLSDVLDLGDTTDTRLEKLNADAAAWMDKFFPSMDKCLRELPEDWLCGVISGVKPFGQDATVFELVWHRARDRAYRTMATEQRQLEAAFTGRGFTLPPGAMVAALGEAAERADTAILDVNREQAIKDAEIKLEILKFAEQQALTYKLGILQALADFYRQWIALPDQDLERARLKAQALSSLYSALSSYYNVEVAFEELGLKAKQADVQTDLEVDRNRITNRKNSDASGKAAALANAARAFGDVASQAAASAGTLTAEIETL</sequence>
<keyword evidence="2" id="KW-1185">Reference proteome</keyword>